<sequence length="293" mass="31505">MAANGSPWNDGCVCTALRWPSSRTASFWRCLPFSAFFCVGLAFSRFVLCVSDACSSASPANAPCSFFFVSEAFSCTTRLTRPILRMNALRFFRRLRWPRLSPDSASSPVSSSSSSSCSLSTGTCSSSAASTSSPKVAATAAAPSASVVCLAALVEGLAAATCDRNFFFWSRAMLDLDRVDGDANAMMRSIAANQAVRGDWWKRVARGQRGIGRCTLRDVGDTCGTWLLFFDGDASCADAARRKARCSVLEAASVRGASMNAGDVGTASYRFFRWRGGCEWRGWQAHAGCWFAD</sequence>
<name>A0AAV2YUR4_9STRA</name>
<evidence type="ECO:0000313" key="1">
    <source>
        <dbReference type="EMBL" id="DAZ97104.1"/>
    </source>
</evidence>
<gene>
    <name evidence="1" type="ORF">N0F65_010427</name>
</gene>
<protein>
    <submittedName>
        <fullName evidence="1">Uncharacterized protein</fullName>
    </submittedName>
</protein>
<dbReference type="AlphaFoldDB" id="A0AAV2YUR4"/>
<proteinExistence type="predicted"/>
<comment type="caution">
    <text evidence="1">The sequence shown here is derived from an EMBL/GenBank/DDBJ whole genome shotgun (WGS) entry which is preliminary data.</text>
</comment>
<keyword evidence="2" id="KW-1185">Reference proteome</keyword>
<dbReference type="Proteomes" id="UP001146120">
    <property type="component" value="Unassembled WGS sequence"/>
</dbReference>
<evidence type="ECO:0000313" key="2">
    <source>
        <dbReference type="Proteomes" id="UP001146120"/>
    </source>
</evidence>
<organism evidence="1 2">
    <name type="scientific">Lagenidium giganteum</name>
    <dbReference type="NCBI Taxonomy" id="4803"/>
    <lineage>
        <taxon>Eukaryota</taxon>
        <taxon>Sar</taxon>
        <taxon>Stramenopiles</taxon>
        <taxon>Oomycota</taxon>
        <taxon>Peronosporomycetes</taxon>
        <taxon>Pythiales</taxon>
        <taxon>Pythiaceae</taxon>
    </lineage>
</organism>
<reference evidence="1" key="2">
    <citation type="journal article" date="2023" name="Microbiol Resour">
        <title>Decontamination and Annotation of the Draft Genome Sequence of the Oomycete Lagenidium giganteum ARSEF 373.</title>
        <authorList>
            <person name="Morgan W.R."/>
            <person name="Tartar A."/>
        </authorList>
    </citation>
    <scope>NUCLEOTIDE SEQUENCE</scope>
    <source>
        <strain evidence="1">ARSEF 373</strain>
    </source>
</reference>
<reference evidence="1" key="1">
    <citation type="submission" date="2022-11" db="EMBL/GenBank/DDBJ databases">
        <authorList>
            <person name="Morgan W.R."/>
            <person name="Tartar A."/>
        </authorList>
    </citation>
    <scope>NUCLEOTIDE SEQUENCE</scope>
    <source>
        <strain evidence="1">ARSEF 373</strain>
    </source>
</reference>
<dbReference type="EMBL" id="DAKRPA010000146">
    <property type="protein sequence ID" value="DAZ97104.1"/>
    <property type="molecule type" value="Genomic_DNA"/>
</dbReference>
<accession>A0AAV2YUR4</accession>